<dbReference type="InterPro" id="IPR049900">
    <property type="entry name" value="PKS_mFAS_DH"/>
</dbReference>
<dbReference type="InterPro" id="IPR013968">
    <property type="entry name" value="PKS_KR"/>
</dbReference>
<dbReference type="SUPFAM" id="SSF47336">
    <property type="entry name" value="ACP-like"/>
    <property type="match status" value="1"/>
</dbReference>
<dbReference type="InterPro" id="IPR049551">
    <property type="entry name" value="PKS_DH_C"/>
</dbReference>
<dbReference type="InterPro" id="IPR057326">
    <property type="entry name" value="KR_dom"/>
</dbReference>
<dbReference type="Proteomes" id="UP001595908">
    <property type="component" value="Unassembled WGS sequence"/>
</dbReference>
<feature type="non-terminal residue" evidence="13">
    <location>
        <position position="1"/>
    </location>
</feature>
<dbReference type="Gene3D" id="3.40.47.10">
    <property type="match status" value="1"/>
</dbReference>
<dbReference type="InterPro" id="IPR006162">
    <property type="entry name" value="Ppantetheine_attach_site"/>
</dbReference>
<feature type="non-terminal residue" evidence="13">
    <location>
        <position position="2200"/>
    </location>
</feature>
<feature type="domain" description="PKS/mFAS DH" evidence="12">
    <location>
        <begin position="2055"/>
        <end position="2200"/>
    </location>
</feature>
<comment type="caution">
    <text evidence="8">Lacks conserved residue(s) required for the propagation of feature annotation.</text>
</comment>
<dbReference type="SUPFAM" id="SSF53901">
    <property type="entry name" value="Thiolase-like"/>
    <property type="match status" value="1"/>
</dbReference>
<feature type="region of interest" description="N-terminal hotdog fold" evidence="8">
    <location>
        <begin position="1"/>
        <end position="93"/>
    </location>
</feature>
<dbReference type="Gene3D" id="3.10.129.110">
    <property type="entry name" value="Polyketide synthase dehydratase"/>
    <property type="match status" value="2"/>
</dbReference>
<dbReference type="Pfam" id="PF00550">
    <property type="entry name" value="PP-binding"/>
    <property type="match status" value="1"/>
</dbReference>
<evidence type="ECO:0000256" key="4">
    <source>
        <dbReference type="ARBA" id="ARBA00022679"/>
    </source>
</evidence>
<evidence type="ECO:0000259" key="11">
    <source>
        <dbReference type="PROSITE" id="PS52004"/>
    </source>
</evidence>
<keyword evidence="2" id="KW-0596">Phosphopantetheine</keyword>
<dbReference type="Pfam" id="PF22953">
    <property type="entry name" value="SpnB_Rossmann"/>
    <property type="match status" value="1"/>
</dbReference>
<evidence type="ECO:0000259" key="12">
    <source>
        <dbReference type="PROSITE" id="PS52019"/>
    </source>
</evidence>
<comment type="caution">
    <text evidence="13">The sequence shown here is derived from an EMBL/GenBank/DDBJ whole genome shotgun (WGS) entry which is preliminary data.</text>
</comment>
<dbReference type="InterPro" id="IPR014031">
    <property type="entry name" value="Ketoacyl_synth_C"/>
</dbReference>
<dbReference type="SMART" id="SM00826">
    <property type="entry name" value="PKS_DH"/>
    <property type="match status" value="2"/>
</dbReference>
<dbReference type="EMBL" id="JBHSJE010000025">
    <property type="protein sequence ID" value="MFC4983699.1"/>
    <property type="molecule type" value="Genomic_DNA"/>
</dbReference>
<dbReference type="InterPro" id="IPR055123">
    <property type="entry name" value="SpnB-like_Rossmann"/>
</dbReference>
<evidence type="ECO:0000256" key="6">
    <source>
        <dbReference type="ARBA" id="ARBA00023268"/>
    </source>
</evidence>
<comment type="pathway">
    <text evidence="1">Antibiotic biosynthesis.</text>
</comment>
<dbReference type="Pfam" id="PF13602">
    <property type="entry name" value="ADH_zinc_N_2"/>
    <property type="match status" value="1"/>
</dbReference>
<evidence type="ECO:0000256" key="8">
    <source>
        <dbReference type="PROSITE-ProRule" id="PRU01363"/>
    </source>
</evidence>
<evidence type="ECO:0000256" key="5">
    <source>
        <dbReference type="ARBA" id="ARBA00023194"/>
    </source>
</evidence>
<dbReference type="SUPFAM" id="SSF50129">
    <property type="entry name" value="GroES-like"/>
    <property type="match status" value="1"/>
</dbReference>
<reference evidence="14" key="1">
    <citation type="journal article" date="2019" name="Int. J. Syst. Evol. Microbiol.">
        <title>The Global Catalogue of Microorganisms (GCM) 10K type strain sequencing project: providing services to taxonomists for standard genome sequencing and annotation.</title>
        <authorList>
            <consortium name="The Broad Institute Genomics Platform"/>
            <consortium name="The Broad Institute Genome Sequencing Center for Infectious Disease"/>
            <person name="Wu L."/>
            <person name="Ma J."/>
        </authorList>
    </citation>
    <scope>NUCLEOTIDE SEQUENCE [LARGE SCALE GENOMIC DNA]</scope>
    <source>
        <strain evidence="14">ICMP 257</strain>
    </source>
</reference>
<dbReference type="InterPro" id="IPR016035">
    <property type="entry name" value="Acyl_Trfase/lysoPLipase"/>
</dbReference>
<dbReference type="PROSITE" id="PS00606">
    <property type="entry name" value="KS3_1"/>
    <property type="match status" value="1"/>
</dbReference>
<evidence type="ECO:0000256" key="9">
    <source>
        <dbReference type="SAM" id="MobiDB-lite"/>
    </source>
</evidence>
<dbReference type="Pfam" id="PF00109">
    <property type="entry name" value="ketoacyl-synt"/>
    <property type="match status" value="1"/>
</dbReference>
<dbReference type="SMART" id="SM01294">
    <property type="entry name" value="PKS_PP_betabranch"/>
    <property type="match status" value="1"/>
</dbReference>
<dbReference type="PROSITE" id="PS52019">
    <property type="entry name" value="PKS_MFAS_DH"/>
    <property type="match status" value="2"/>
</dbReference>
<dbReference type="InterPro" id="IPR014030">
    <property type="entry name" value="Ketoacyl_synth_N"/>
</dbReference>
<dbReference type="CDD" id="cd00833">
    <property type="entry name" value="PKS"/>
    <property type="match status" value="1"/>
</dbReference>
<dbReference type="SUPFAM" id="SSF55048">
    <property type="entry name" value="Probable ACP-binding domain of malonyl-CoA ACP transacylase"/>
    <property type="match status" value="1"/>
</dbReference>
<dbReference type="Pfam" id="PF16197">
    <property type="entry name" value="KAsynt_C_assoc"/>
    <property type="match status" value="1"/>
</dbReference>
<dbReference type="PANTHER" id="PTHR43775">
    <property type="entry name" value="FATTY ACID SYNTHASE"/>
    <property type="match status" value="1"/>
</dbReference>
<dbReference type="PROSITE" id="PS01162">
    <property type="entry name" value="QOR_ZETA_CRYSTAL"/>
    <property type="match status" value="1"/>
</dbReference>
<dbReference type="PANTHER" id="PTHR43775:SF51">
    <property type="entry name" value="INACTIVE PHENOLPHTHIOCEROL SYNTHESIS POLYKETIDE SYNTHASE TYPE I PKS1-RELATED"/>
    <property type="match status" value="1"/>
</dbReference>
<dbReference type="Gene3D" id="3.40.50.11460">
    <property type="match status" value="1"/>
</dbReference>
<dbReference type="CDD" id="cd05195">
    <property type="entry name" value="enoyl_red"/>
    <property type="match status" value="1"/>
</dbReference>
<dbReference type="Gene3D" id="3.40.50.720">
    <property type="entry name" value="NAD(P)-binding Rossmann-like Domain"/>
    <property type="match status" value="1"/>
</dbReference>
<dbReference type="InterPro" id="IPR020807">
    <property type="entry name" value="PKS_DH"/>
</dbReference>
<feature type="domain" description="Ketosynthase family 3 (KS3)" evidence="11">
    <location>
        <begin position="1160"/>
        <end position="1587"/>
    </location>
</feature>
<dbReference type="SUPFAM" id="SSF51735">
    <property type="entry name" value="NAD(P)-binding Rossmann-fold domains"/>
    <property type="match status" value="3"/>
</dbReference>
<keyword evidence="3" id="KW-0597">Phosphoprotein</keyword>
<dbReference type="SMART" id="SM00822">
    <property type="entry name" value="PKS_KR"/>
    <property type="match status" value="1"/>
</dbReference>
<keyword evidence="7" id="KW-0012">Acyltransferase</keyword>
<dbReference type="InterPro" id="IPR032821">
    <property type="entry name" value="PKS_assoc"/>
</dbReference>
<dbReference type="RefSeq" id="WP_382064439.1">
    <property type="nucleotide sequence ID" value="NZ_JBHSJE010000025.1"/>
</dbReference>
<dbReference type="SMART" id="SM00825">
    <property type="entry name" value="PKS_KS"/>
    <property type="match status" value="1"/>
</dbReference>
<accession>A0ABV9VID3</accession>
<dbReference type="InterPro" id="IPR036736">
    <property type="entry name" value="ACP-like_sf"/>
</dbReference>
<dbReference type="Pfam" id="PF14765">
    <property type="entry name" value="PS-DH"/>
    <property type="match status" value="1"/>
</dbReference>
<dbReference type="InterPro" id="IPR018201">
    <property type="entry name" value="Ketoacyl_synth_AS"/>
</dbReference>
<dbReference type="InterPro" id="IPR002364">
    <property type="entry name" value="Quin_OxRdtase/zeta-crystal_CS"/>
</dbReference>
<dbReference type="InterPro" id="IPR020806">
    <property type="entry name" value="PKS_PP-bd"/>
</dbReference>
<feature type="region of interest" description="N-terminal hotdog fold" evidence="8">
    <location>
        <begin position="2055"/>
        <end position="2177"/>
    </location>
</feature>
<dbReference type="Gene3D" id="3.90.180.10">
    <property type="entry name" value="Medium-chain alcohol dehydrogenases, catalytic domain"/>
    <property type="match status" value="1"/>
</dbReference>
<dbReference type="InterPro" id="IPR050091">
    <property type="entry name" value="PKS_NRPS_Biosynth_Enz"/>
</dbReference>
<dbReference type="Pfam" id="PF08659">
    <property type="entry name" value="KR"/>
    <property type="match status" value="1"/>
</dbReference>
<feature type="region of interest" description="C-terminal hotdog fold" evidence="8">
    <location>
        <begin position="2191"/>
        <end position="2200"/>
    </location>
</feature>
<dbReference type="Gene3D" id="1.10.1200.10">
    <property type="entry name" value="ACP-like"/>
    <property type="match status" value="1"/>
</dbReference>
<dbReference type="PROSITE" id="PS00012">
    <property type="entry name" value="PHOSPHOPANTETHEINE"/>
    <property type="match status" value="1"/>
</dbReference>
<feature type="active site" description="Proton donor; for dehydratase activity" evidence="8">
    <location>
        <position position="161"/>
    </location>
</feature>
<dbReference type="SUPFAM" id="SSF52151">
    <property type="entry name" value="FabD/lysophospholipase-like"/>
    <property type="match status" value="1"/>
</dbReference>
<protein>
    <submittedName>
        <fullName evidence="13">SDR family NAD(P)-dependent oxidoreductase</fullName>
    </submittedName>
</protein>
<keyword evidence="4" id="KW-0808">Transferase</keyword>
<feature type="active site" description="Proton acceptor; for dehydratase activity" evidence="8">
    <location>
        <position position="3"/>
    </location>
</feature>
<gene>
    <name evidence="13" type="ORF">ACFPL4_36210</name>
</gene>
<dbReference type="Gene3D" id="3.40.366.10">
    <property type="entry name" value="Malonyl-Coenzyme A Acyl Carrier Protein, domain 2"/>
    <property type="match status" value="1"/>
</dbReference>
<sequence>ADHTIAGTTLLPGTAFTDLALHAAGHTDTPTLEELTLEAPLVLGERGLVDLQVVVDATAGSDRRAFTIHARDDGSESWTRHASGTLTATAAAPAALPWPPPGEPVDLTGLYDGLHARGYSYGPTFQGLVAAWRDGDDLYAEITLPEQSDADGHPVHPALLDAALHPLLLDPVGDAPDAVLLPFSWSDVTLHATGAGRLRVRLKRSGADTVTLTAADPEGDAVVTVGSLLLRPADLASASLASGDRSHALFRVDWRPVPAPVVARATPPVRAVVGPDVIGVTAALGEGVVCHADLDALAAAGDHVPAEVLLPFTPGRPSRGTYDPVEIAREAPHRMLGLIQRWLADERFAGSRLVVVTRNAVSTRYDEPIRDQSLAVWGLVRSAQAEHPDRFLLIDVDREESSYRALGAALDTADETQLAIRRGTVLAARLNADAPGGRLPVPADAPGWRLGSTAKGTLENLALLPAEAPDTPLGPGQVRVTVRAAGLNFRDVLITLGQYPGEAPIASEGAGYVLETGPGVDGFAPGDRVMGLFTEGAAGPVAVTDHRLLTGVPHGWSFTQAAAVPVVFLTALYALTDLAEARAGQTALIHAAAGGVGMAATQIARDLGLEVYGTASPAKWDALRYQGFDDAHLANSRTLDFEREILAATGGRGVDVVLDALVGEYVDASLRLLPRGGRFIEMGKADIRDPGRVAAAHPGVGYRSFDLMEAGPDRIQEMLTDLRARFDAGRLTPPPVEAWDIRRAQEAFRYLGQARHVGKVVLTLPRALDPDGTVLVTGGTGTLGRRFARHLAARHGVRHILLTSRRGPKAPGTDELVAELAALGARATVVACDTGDAAAVRRLVSTVEPEHPLTAVVHTAGVLDDGTIESMTPERLDTVARPKQDAAWHLTDAVRHLDLAAFVMFSSFAGIVGNAGQSNYAATNSFLDGLAAYHRANGLPGVSLAWGLWGAGDDGTGGGMAGGLGDGELARLAGAGLAPIDPERGVALFDEALSCDEPLLVPLRLDLSALRARAEAGTLPPLLRGLVRPRTRRAASGRSAPAGAGALTERLAALDEAERDRQLLALVRAEAAAVLGHGAAASLAPERAFKDVGFDSLTAVELRNRLNSATGLRLPSSLVFDHPTPAALASHLRTGLLGGPEPATGTAGARPSAAPVAADDDPIAIVGMACRYAGGVASPEDLWQLVSAGTDAVTDFPEDRGWDTEGLYDPDPTRSGTSYTRRGAFLAGADRFDAAFFGINPREATAMDPQQRVLLETAWEAVERAGIDPTTLRGTDTGVFAGVVAGDYVTRLGQTPEAVEGYLATGTTASVASGRIAYSFGLEGPAVSVDTACSSSLVALHLAAQSLRQGECSLALAGGATVLAGPTSFIEFSRQRALSPDGLSKAFSDSADGTGWGEGAGLLLLERLSDARRNGHHVLALVRGTATNQDGASNGLSAPNGPSQERVIRQALANARLTASQVDAVEAHGTGTRLGDPIEAQALINTYGSERDAEHPLWLGSLKSNIGHTMAAAGVGGVIKMVMAMRNRRLPKTLHADRPTKHVDWSDGTVRLLSEGRAWDTAGDEPRRAGVSSFGISGTNAHVIIEQAGAPTPVAEQTAEEDPPLPWLLSARTQDALRDKARLLRTYATEHPDVPAGHIAEALAARTRFGHRAVVDAGDREALLSGLDALAGGKEAPGVVTGTTLGHEPARAVFVFPGQGSQWLAMGSELMARSPEFAGYVQECAEALAPHTDWDLTAVLAGDPQAASLDRVDVVQPALFAMMVSLGRLWRRHGVEPAAVIGHSQGEIAAACLSGALTLADAARIAALRSRAITRLAGTGGMLSVQLPADVVRERLPDDTYIAAVNGPALTVVSGAADALATLKERLTAERIRARMIPVDYASHSPHVDALADELRELLGGVVPGPSDVPFYSTVTQAPLAGTELGGAYWLRNLREPVLFEQTVRRLLADGHTTFIEVSPHPVLVTAIQDTVEEAGATAVALGTLRRDQGGLGRFTTSLAEAHVAGVSPGAWRRDRRRADPSGLPTYPFQRQRYWLEGSGTAVDADGLGLDAAGHPLLGASVPLAEGDQTVFTGRISLRTHPWLAEHAVEGTALLPGTGFLDLALHAADRTGAGGVDDLTLEAPLPLAEQGAVVLQVIVGAPEPTGARPFAIHSRTGGDAGWVRHATGTLAPAGTPTTTPPTEHITWPPPGRPLDLTHAY</sequence>
<dbReference type="PROSITE" id="PS52004">
    <property type="entry name" value="KS3_2"/>
    <property type="match status" value="1"/>
</dbReference>
<dbReference type="InterPro" id="IPR016039">
    <property type="entry name" value="Thiolase-like"/>
</dbReference>
<dbReference type="InterPro" id="IPR020841">
    <property type="entry name" value="PKS_Beta-ketoAc_synthase_dom"/>
</dbReference>
<feature type="compositionally biased region" description="Low complexity" evidence="9">
    <location>
        <begin position="2171"/>
        <end position="2186"/>
    </location>
</feature>
<dbReference type="SMART" id="SM00823">
    <property type="entry name" value="PKS_PP"/>
    <property type="match status" value="1"/>
</dbReference>
<dbReference type="InterPro" id="IPR001227">
    <property type="entry name" value="Ac_transferase_dom_sf"/>
</dbReference>
<dbReference type="InterPro" id="IPR036291">
    <property type="entry name" value="NAD(P)-bd_dom_sf"/>
</dbReference>
<evidence type="ECO:0000259" key="10">
    <source>
        <dbReference type="PROSITE" id="PS50075"/>
    </source>
</evidence>
<keyword evidence="14" id="KW-1185">Reference proteome</keyword>
<dbReference type="Pfam" id="PF00698">
    <property type="entry name" value="Acyl_transf_1"/>
    <property type="match status" value="1"/>
</dbReference>
<dbReference type="InterPro" id="IPR049552">
    <property type="entry name" value="PKS_DH_N"/>
</dbReference>
<keyword evidence="5" id="KW-0045">Antibiotic biosynthesis</keyword>
<dbReference type="SMART" id="SM00829">
    <property type="entry name" value="PKS_ER"/>
    <property type="match status" value="1"/>
</dbReference>
<feature type="domain" description="Carrier" evidence="10">
    <location>
        <begin position="1058"/>
        <end position="1136"/>
    </location>
</feature>
<dbReference type="InterPro" id="IPR013154">
    <property type="entry name" value="ADH-like_N"/>
</dbReference>
<feature type="region of interest" description="Disordered" evidence="9">
    <location>
        <begin position="2171"/>
        <end position="2200"/>
    </location>
</feature>
<proteinExistence type="predicted"/>
<evidence type="ECO:0000256" key="7">
    <source>
        <dbReference type="ARBA" id="ARBA00023315"/>
    </source>
</evidence>
<dbReference type="CDD" id="cd08956">
    <property type="entry name" value="KR_3_FAS_SDR_x"/>
    <property type="match status" value="1"/>
</dbReference>
<keyword evidence="6" id="KW-0511">Multifunctional enzyme</keyword>
<evidence type="ECO:0000256" key="1">
    <source>
        <dbReference type="ARBA" id="ARBA00004792"/>
    </source>
</evidence>
<evidence type="ECO:0000313" key="14">
    <source>
        <dbReference type="Proteomes" id="UP001595908"/>
    </source>
</evidence>
<dbReference type="Pfam" id="PF02801">
    <property type="entry name" value="Ketoacyl-synt_C"/>
    <property type="match status" value="1"/>
</dbReference>
<dbReference type="InterPro" id="IPR011032">
    <property type="entry name" value="GroES-like_sf"/>
</dbReference>
<dbReference type="Gene3D" id="3.30.70.3290">
    <property type="match status" value="1"/>
</dbReference>
<dbReference type="SMART" id="SM00827">
    <property type="entry name" value="PKS_AT"/>
    <property type="match status" value="1"/>
</dbReference>
<evidence type="ECO:0000256" key="3">
    <source>
        <dbReference type="ARBA" id="ARBA00022553"/>
    </source>
</evidence>
<organism evidence="13 14">
    <name type="scientific">Streptomyces atroolivaceus</name>
    <dbReference type="NCBI Taxonomy" id="66869"/>
    <lineage>
        <taxon>Bacteria</taxon>
        <taxon>Bacillati</taxon>
        <taxon>Actinomycetota</taxon>
        <taxon>Actinomycetes</taxon>
        <taxon>Kitasatosporales</taxon>
        <taxon>Streptomycetaceae</taxon>
        <taxon>Streptomyces</taxon>
    </lineage>
</organism>
<feature type="domain" description="PKS/mFAS DH" evidence="12">
    <location>
        <begin position="1"/>
        <end position="239"/>
    </location>
</feature>
<evidence type="ECO:0000256" key="2">
    <source>
        <dbReference type="ARBA" id="ARBA00022450"/>
    </source>
</evidence>
<dbReference type="Pfam" id="PF08240">
    <property type="entry name" value="ADH_N"/>
    <property type="match status" value="1"/>
</dbReference>
<dbReference type="InterPro" id="IPR020843">
    <property type="entry name" value="ER"/>
</dbReference>
<dbReference type="InterPro" id="IPR014043">
    <property type="entry name" value="Acyl_transferase_dom"/>
</dbReference>
<feature type="region of interest" description="C-terminal hotdog fold" evidence="8">
    <location>
        <begin position="102"/>
        <end position="239"/>
    </location>
</feature>
<dbReference type="InterPro" id="IPR042104">
    <property type="entry name" value="PKS_dehydratase_sf"/>
</dbReference>
<dbReference type="InterPro" id="IPR016036">
    <property type="entry name" value="Malonyl_transacylase_ACP-bd"/>
</dbReference>
<name>A0ABV9VID3_STRAZ</name>
<dbReference type="InterPro" id="IPR009081">
    <property type="entry name" value="PP-bd_ACP"/>
</dbReference>
<dbReference type="PROSITE" id="PS50075">
    <property type="entry name" value="CARRIER"/>
    <property type="match status" value="1"/>
</dbReference>
<evidence type="ECO:0000313" key="13">
    <source>
        <dbReference type="EMBL" id="MFC4983699.1"/>
    </source>
</evidence>
<dbReference type="Pfam" id="PF21089">
    <property type="entry name" value="PKS_DH_N"/>
    <property type="match status" value="2"/>
</dbReference>